<name>A0AAU9UGR1_EUPED</name>
<dbReference type="InterPro" id="IPR057191">
    <property type="entry name" value="DUF7869"/>
</dbReference>
<accession>A0AAU9UGR1</accession>
<keyword evidence="4" id="KW-1185">Reference proteome</keyword>
<evidence type="ECO:0000313" key="3">
    <source>
        <dbReference type="EMBL" id="CAH2097964.1"/>
    </source>
</evidence>
<dbReference type="EMBL" id="CAKOGL010000018">
    <property type="protein sequence ID" value="CAH2097964.1"/>
    <property type="molecule type" value="Genomic_DNA"/>
</dbReference>
<dbReference type="AlphaFoldDB" id="A0AAU9UGR1"/>
<feature type="compositionally biased region" description="Polar residues" evidence="1">
    <location>
        <begin position="63"/>
        <end position="73"/>
    </location>
</feature>
<reference evidence="3" key="1">
    <citation type="submission" date="2022-03" db="EMBL/GenBank/DDBJ databases">
        <authorList>
            <person name="Tunstrom K."/>
        </authorList>
    </citation>
    <scope>NUCLEOTIDE SEQUENCE</scope>
</reference>
<organism evidence="3 4">
    <name type="scientific">Euphydryas editha</name>
    <name type="common">Edith's checkerspot</name>
    <dbReference type="NCBI Taxonomy" id="104508"/>
    <lineage>
        <taxon>Eukaryota</taxon>
        <taxon>Metazoa</taxon>
        <taxon>Ecdysozoa</taxon>
        <taxon>Arthropoda</taxon>
        <taxon>Hexapoda</taxon>
        <taxon>Insecta</taxon>
        <taxon>Pterygota</taxon>
        <taxon>Neoptera</taxon>
        <taxon>Endopterygota</taxon>
        <taxon>Lepidoptera</taxon>
        <taxon>Glossata</taxon>
        <taxon>Ditrysia</taxon>
        <taxon>Papilionoidea</taxon>
        <taxon>Nymphalidae</taxon>
        <taxon>Nymphalinae</taxon>
        <taxon>Euphydryas</taxon>
    </lineage>
</organism>
<dbReference type="PANTHER" id="PTHR10773">
    <property type="entry name" value="DNA-DIRECTED RNA POLYMERASES I, II, AND III SUBUNIT RPABC2"/>
    <property type="match status" value="1"/>
</dbReference>
<evidence type="ECO:0000313" key="4">
    <source>
        <dbReference type="Proteomes" id="UP001153954"/>
    </source>
</evidence>
<dbReference type="Proteomes" id="UP001153954">
    <property type="component" value="Unassembled WGS sequence"/>
</dbReference>
<feature type="region of interest" description="Disordered" evidence="1">
    <location>
        <begin position="52"/>
        <end position="111"/>
    </location>
</feature>
<feature type="region of interest" description="Disordered" evidence="1">
    <location>
        <begin position="391"/>
        <end position="410"/>
    </location>
</feature>
<proteinExistence type="predicted"/>
<dbReference type="PANTHER" id="PTHR10773:SF19">
    <property type="match status" value="1"/>
</dbReference>
<comment type="caution">
    <text evidence="3">The sequence shown here is derived from an EMBL/GenBank/DDBJ whole genome shotgun (WGS) entry which is preliminary data.</text>
</comment>
<evidence type="ECO:0000256" key="1">
    <source>
        <dbReference type="SAM" id="MobiDB-lite"/>
    </source>
</evidence>
<protein>
    <recommendedName>
        <fullName evidence="2">DUF7869 domain-containing protein</fullName>
    </recommendedName>
</protein>
<dbReference type="Pfam" id="PF25273">
    <property type="entry name" value="DUF7869"/>
    <property type="match status" value="1"/>
</dbReference>
<sequence length="697" mass="80935">MNRSSRAARLVELAVPRHCRQVLDEATGQICDASASDQSEYSLEDNLFFEEGSSGSEFRPESEQSLSISSDQGSPHFFEDILNEETGQISRTEKGSGRAKKRRRKGCGDRSQWKRVKNADARLKGQQYLGFQKNNDNKYEQSLMKPAKNIGKGCNGHTKYAELKHGGPKQKFECDKLTEADRQSIFQHYWELPTWKTRKVYIRTLVTESAPPHRRQLHDNSRKGKSFKYFLTHQKDDAVKRLHVCKLMFMDTLGIGKRQLRDWLICNKEKTNSNETARSSVTDSETRDAEESCKSIIEFFDSLPKVESHYCRASSTKLYLEPVWNSVSGDLYAEYLNFCSNKNKKQYCKASFEKMFRKLNLSIFKPRKDQCNKCIAFKNGNITEEEYRTHITKKEQSRHEKDNDKNQTDEDTLVYTMDMQAVLLCPRIQASATYYKTKLKVHNYTHYNLKTKEVICYLWHEGNGGLDSDVFASIMLKHLKSKIEETPCQKIILWSDGCSYQNRSINLANALLELAVEKQIIIEQKYLEVGHTQMEVDSTHSSIERKLPHHREIFIPGDYINVIKSARKYPEPYKVVFLGYDDFKKCEGGRYSSIRPGNKKGDPFVKDIVALQYNLDGMIRYKTNFQQEYQELPRRPNKNKVQNSDVPLYESPLPIELTKFIHLQEMKSLIPRDYHPFYDSLNHNCTNPSNCSHILSI</sequence>
<feature type="compositionally biased region" description="Basic and acidic residues" evidence="1">
    <location>
        <begin position="391"/>
        <end position="408"/>
    </location>
</feature>
<evidence type="ECO:0000259" key="2">
    <source>
        <dbReference type="Pfam" id="PF25273"/>
    </source>
</evidence>
<feature type="domain" description="DUF7869" evidence="2">
    <location>
        <begin position="438"/>
        <end position="564"/>
    </location>
</feature>
<gene>
    <name evidence="3" type="ORF">EEDITHA_LOCUS13128</name>
</gene>